<feature type="domain" description="Peptidase M3A/M3B catalytic" evidence="8">
    <location>
        <begin position="226"/>
        <end position="425"/>
    </location>
</feature>
<dbReference type="Proteomes" id="UP000838763">
    <property type="component" value="Unassembled WGS sequence"/>
</dbReference>
<keyword evidence="3 7" id="KW-0479">Metal-binding</keyword>
<keyword evidence="2 7" id="KW-0645">Protease</keyword>
<dbReference type="InterPro" id="IPR024077">
    <property type="entry name" value="Neurolysin/TOP_dom2"/>
</dbReference>
<keyword evidence="4 7" id="KW-0378">Hydrolase</keyword>
<dbReference type="PANTHER" id="PTHR11804">
    <property type="entry name" value="PROTEASE M3 THIMET OLIGOPEPTIDASE-RELATED"/>
    <property type="match status" value="1"/>
</dbReference>
<evidence type="ECO:0000256" key="5">
    <source>
        <dbReference type="ARBA" id="ARBA00022833"/>
    </source>
</evidence>
<keyword evidence="5 7" id="KW-0862">Zinc</keyword>
<dbReference type="Gene3D" id="1.10.1370.10">
    <property type="entry name" value="Neurolysin, domain 3"/>
    <property type="match status" value="1"/>
</dbReference>
<dbReference type="Gene3D" id="1.20.1050.40">
    <property type="entry name" value="Endopeptidase. Chain P, domain 1"/>
    <property type="match status" value="1"/>
</dbReference>
<evidence type="ECO:0000256" key="1">
    <source>
        <dbReference type="ARBA" id="ARBA00006040"/>
    </source>
</evidence>
<dbReference type="GO" id="GO:0046872">
    <property type="term" value="F:metal ion binding"/>
    <property type="evidence" value="ECO:0007669"/>
    <property type="project" value="UniProtKB-UniRule"/>
</dbReference>
<comment type="caution">
    <text evidence="9">The sequence shown here is derived from an EMBL/GenBank/DDBJ whole genome shotgun (WGS) entry which is preliminary data.</text>
</comment>
<accession>A0A9P1H440</accession>
<evidence type="ECO:0000313" key="10">
    <source>
        <dbReference type="Proteomes" id="UP000838763"/>
    </source>
</evidence>
<gene>
    <name evidence="9" type="ORF">PPNO1_LOCUS4942</name>
</gene>
<dbReference type="GO" id="GO:0004222">
    <property type="term" value="F:metalloendopeptidase activity"/>
    <property type="evidence" value="ECO:0007669"/>
    <property type="project" value="InterPro"/>
</dbReference>
<dbReference type="OrthoDB" id="534666at2759"/>
<dbReference type="GO" id="GO:0006518">
    <property type="term" value="P:peptide metabolic process"/>
    <property type="evidence" value="ECO:0007669"/>
    <property type="project" value="TreeGrafter"/>
</dbReference>
<dbReference type="GO" id="GO:0005758">
    <property type="term" value="C:mitochondrial intermembrane space"/>
    <property type="evidence" value="ECO:0007669"/>
    <property type="project" value="TreeGrafter"/>
</dbReference>
<dbReference type="Pfam" id="PF01432">
    <property type="entry name" value="Peptidase_M3"/>
    <property type="match status" value="1"/>
</dbReference>
<evidence type="ECO:0000256" key="2">
    <source>
        <dbReference type="ARBA" id="ARBA00022670"/>
    </source>
</evidence>
<comment type="similarity">
    <text evidence="1 7">Belongs to the peptidase M3 family.</text>
</comment>
<name>A0A9P1H440_9PEZI</name>
<protein>
    <recommendedName>
        <fullName evidence="8">Peptidase M3A/M3B catalytic domain-containing protein</fullName>
    </recommendedName>
</protein>
<dbReference type="EMBL" id="CALLCH030000012">
    <property type="protein sequence ID" value="CAI4215226.1"/>
    <property type="molecule type" value="Genomic_DNA"/>
</dbReference>
<dbReference type="AlphaFoldDB" id="A0A9P1H440"/>
<reference evidence="9" key="1">
    <citation type="submission" date="2022-11" db="EMBL/GenBank/DDBJ databases">
        <authorList>
            <person name="Scott C."/>
            <person name="Bruce N."/>
        </authorList>
    </citation>
    <scope>NUCLEOTIDE SEQUENCE</scope>
</reference>
<dbReference type="PANTHER" id="PTHR11804:SF84">
    <property type="entry name" value="SACCHAROLYSIN"/>
    <property type="match status" value="1"/>
</dbReference>
<evidence type="ECO:0000256" key="7">
    <source>
        <dbReference type="RuleBase" id="RU003435"/>
    </source>
</evidence>
<evidence type="ECO:0000313" key="9">
    <source>
        <dbReference type="EMBL" id="CAI4215226.1"/>
    </source>
</evidence>
<organism evidence="9 10">
    <name type="scientific">Parascedosporium putredinis</name>
    <dbReference type="NCBI Taxonomy" id="1442378"/>
    <lineage>
        <taxon>Eukaryota</taxon>
        <taxon>Fungi</taxon>
        <taxon>Dikarya</taxon>
        <taxon>Ascomycota</taxon>
        <taxon>Pezizomycotina</taxon>
        <taxon>Sordariomycetes</taxon>
        <taxon>Hypocreomycetidae</taxon>
        <taxon>Microascales</taxon>
        <taxon>Microascaceae</taxon>
        <taxon>Parascedosporium</taxon>
    </lineage>
</organism>
<evidence type="ECO:0000259" key="8">
    <source>
        <dbReference type="Pfam" id="PF01432"/>
    </source>
</evidence>
<dbReference type="InterPro" id="IPR001567">
    <property type="entry name" value="Pept_M3A_M3B_dom"/>
</dbReference>
<dbReference type="SUPFAM" id="SSF55486">
    <property type="entry name" value="Metalloproteases ('zincins'), catalytic domain"/>
    <property type="match status" value="1"/>
</dbReference>
<sequence>MDTKTSPPQPPPVFTTSAETVLEETQLAIHTFQKALDHIAQVVSIEHATFESVLRPLAHAENAYLSQSYILGFYQYVTTDEALREASSKAERIFNDFNLDRHMREDIFALVAAVKSTPGKTHALDPESEHFLTRLHHDFIKNGTKLLGSEKEQFREIQARITELAAEFGNNSSQADDGGVWYTPEELQGIPEDRLARLEKGSNKNGHEGELLITFLEHVGLVLRFATNPESRKKMRTALDNRCNENIPLIKEVTVLRDKAARLLGYPNHAALELEEKVAKTPETVNKLLENLLTQLLPLGIKELEKYKKIKQADLESRGEIWDGRYYVWDQPYYNRKLLAAEYSIDYEAIAEYFPLKPTIQSMLKIFEQLFGLVFREARPKTPEEQAKLLWHEDVRLFSAWDDEMEGGDFLGYLYLDLYARTGKPWASAFPVIPVGIDSVEVMLQEMLTLIIRVILD</sequence>
<proteinExistence type="inferred from homology"/>
<evidence type="ECO:0000256" key="4">
    <source>
        <dbReference type="ARBA" id="ARBA00022801"/>
    </source>
</evidence>
<dbReference type="InterPro" id="IPR024080">
    <property type="entry name" value="Neurolysin/TOP_N"/>
</dbReference>
<evidence type="ECO:0000256" key="3">
    <source>
        <dbReference type="ARBA" id="ARBA00022723"/>
    </source>
</evidence>
<keyword evidence="10" id="KW-1185">Reference proteome</keyword>
<comment type="cofactor">
    <cofactor evidence="7">
        <name>Zn(2+)</name>
        <dbReference type="ChEBI" id="CHEBI:29105"/>
    </cofactor>
    <text evidence="7">Binds 1 zinc ion.</text>
</comment>
<dbReference type="InterPro" id="IPR045090">
    <property type="entry name" value="Pept_M3A_M3B"/>
</dbReference>
<dbReference type="GO" id="GO:0006508">
    <property type="term" value="P:proteolysis"/>
    <property type="evidence" value="ECO:0007669"/>
    <property type="project" value="UniProtKB-KW"/>
</dbReference>
<evidence type="ECO:0000256" key="6">
    <source>
        <dbReference type="ARBA" id="ARBA00023049"/>
    </source>
</evidence>
<keyword evidence="6 7" id="KW-0482">Metalloprotease</keyword>